<dbReference type="EMBL" id="CP001807">
    <property type="protein sequence ID" value="ACY49613.1"/>
    <property type="molecule type" value="Genomic_DNA"/>
</dbReference>
<sequence>MQPVVLHFKSVYLNLSETFIDRLVRHHERYRPVVGTLHPRHYLDGLPVYAPSGLAAWRDRLLQQLNRTPRFLFAVCRREQPTVLHAHFGLDGYRLLGLARRTRLPLVVSFYGHDVSRLPDEPGWRRRYRRLAREGTRFIAATDFMRRQLVALGFPEEKIDVVRFGLDLRAFPFQPRTQAGLRLLMIGRLVEKKGHRTALEAVARLRAAGYAVELHCYGDGPLCAALQAEARRLGIAACVSFHGAVTNEVVRQTYYTHDVLLVPSQTAADGDQEGLPNVIIEGLAAGIPVVATRHAGIPELVVPEKTGLLIPERDAEALARAVVRLLETPALVERLSRAGRTAVEQRHSLTRMVRDTEAVYDAVRHSR</sequence>
<protein>
    <submittedName>
        <fullName evidence="2">Glycosyl transferase group 1</fullName>
    </submittedName>
</protein>
<dbReference type="Pfam" id="PF13692">
    <property type="entry name" value="Glyco_trans_1_4"/>
    <property type="match status" value="1"/>
</dbReference>
<dbReference type="CAZy" id="GT4">
    <property type="family name" value="Glycosyltransferase Family 4"/>
</dbReference>
<dbReference type="PANTHER" id="PTHR45947">
    <property type="entry name" value="SULFOQUINOVOSYL TRANSFERASE SQD2"/>
    <property type="match status" value="1"/>
</dbReference>
<organism evidence="2 3">
    <name type="scientific">Rhodothermus marinus (strain ATCC 43812 / DSM 4252 / R-10)</name>
    <name type="common">Rhodothermus obamensis</name>
    <dbReference type="NCBI Taxonomy" id="518766"/>
    <lineage>
        <taxon>Bacteria</taxon>
        <taxon>Pseudomonadati</taxon>
        <taxon>Rhodothermota</taxon>
        <taxon>Rhodothermia</taxon>
        <taxon>Rhodothermales</taxon>
        <taxon>Rhodothermaceae</taxon>
        <taxon>Rhodothermus</taxon>
    </lineage>
</organism>
<name>D0MGQ0_RHOM4</name>
<dbReference type="OrthoDB" id="9792322at2"/>
<dbReference type="GO" id="GO:0016757">
    <property type="term" value="F:glycosyltransferase activity"/>
    <property type="evidence" value="ECO:0007669"/>
    <property type="project" value="TreeGrafter"/>
</dbReference>
<dbReference type="RefSeq" id="WP_012845223.1">
    <property type="nucleotide sequence ID" value="NC_013501.1"/>
</dbReference>
<evidence type="ECO:0000313" key="2">
    <source>
        <dbReference type="EMBL" id="ACY49613.1"/>
    </source>
</evidence>
<reference evidence="2 3" key="1">
    <citation type="journal article" date="2009" name="Stand. Genomic Sci.">
        <title>Complete genome sequence of Rhodothermus marinus type strain (R-10).</title>
        <authorList>
            <person name="Nolan M."/>
            <person name="Tindall B.J."/>
            <person name="Pomrenke H."/>
            <person name="Lapidus A."/>
            <person name="Copeland A."/>
            <person name="Glavina Del Rio T."/>
            <person name="Lucas S."/>
            <person name="Chen F."/>
            <person name="Tice H."/>
            <person name="Cheng J.F."/>
            <person name="Saunders E."/>
            <person name="Han C."/>
            <person name="Bruce D."/>
            <person name="Goodwin L."/>
            <person name="Chain P."/>
            <person name="Pitluck S."/>
            <person name="Ovchinikova G."/>
            <person name="Pati A."/>
            <person name="Ivanova N."/>
            <person name="Mavromatis K."/>
            <person name="Chen A."/>
            <person name="Palaniappan K."/>
            <person name="Land M."/>
            <person name="Hauser L."/>
            <person name="Chang Y.J."/>
            <person name="Jeffries C.D."/>
            <person name="Brettin T."/>
            <person name="Goker M."/>
            <person name="Bristow J."/>
            <person name="Eisen J.A."/>
            <person name="Markowitz V."/>
            <person name="Hugenholtz P."/>
            <person name="Kyrpides N.C."/>
            <person name="Klenk H.P."/>
            <person name="Detter J.C."/>
        </authorList>
    </citation>
    <scope>NUCLEOTIDE SEQUENCE [LARGE SCALE GENOMIC DNA]</scope>
    <source>
        <strain evidence="3">ATCC 43812 / DSM 4252 / R-10</strain>
    </source>
</reference>
<accession>D0MGQ0</accession>
<dbReference type="Gene3D" id="3.40.50.2000">
    <property type="entry name" value="Glycogen Phosphorylase B"/>
    <property type="match status" value="2"/>
</dbReference>
<dbReference type="KEGG" id="rmr:Rmar_2743"/>
<dbReference type="InterPro" id="IPR028098">
    <property type="entry name" value="Glyco_trans_4-like_N"/>
</dbReference>
<gene>
    <name evidence="2" type="ordered locus">Rmar_2743</name>
</gene>
<dbReference type="AlphaFoldDB" id="D0MGQ0"/>
<dbReference type="Pfam" id="PF13439">
    <property type="entry name" value="Glyco_transf_4"/>
    <property type="match status" value="1"/>
</dbReference>
<keyword evidence="3" id="KW-1185">Reference proteome</keyword>
<dbReference type="PANTHER" id="PTHR45947:SF14">
    <property type="entry name" value="SLL1723 PROTEIN"/>
    <property type="match status" value="1"/>
</dbReference>
<dbReference type="Proteomes" id="UP000002221">
    <property type="component" value="Chromosome"/>
</dbReference>
<evidence type="ECO:0000259" key="1">
    <source>
        <dbReference type="Pfam" id="PF13439"/>
    </source>
</evidence>
<dbReference type="InterPro" id="IPR050194">
    <property type="entry name" value="Glycosyltransferase_grp1"/>
</dbReference>
<dbReference type="HOGENOM" id="CLU_009583_14_3_10"/>
<proteinExistence type="predicted"/>
<dbReference type="SUPFAM" id="SSF53756">
    <property type="entry name" value="UDP-Glycosyltransferase/glycogen phosphorylase"/>
    <property type="match status" value="1"/>
</dbReference>
<evidence type="ECO:0000313" key="3">
    <source>
        <dbReference type="Proteomes" id="UP000002221"/>
    </source>
</evidence>
<keyword evidence="2" id="KW-0808">Transferase</keyword>
<dbReference type="eggNOG" id="COG0438">
    <property type="taxonomic scope" value="Bacteria"/>
</dbReference>
<dbReference type="STRING" id="518766.Rmar_2743"/>
<feature type="domain" description="Glycosyltransferase subfamily 4-like N-terminal" evidence="1">
    <location>
        <begin position="36"/>
        <end position="168"/>
    </location>
</feature>